<feature type="non-terminal residue" evidence="1">
    <location>
        <position position="1"/>
    </location>
</feature>
<dbReference type="AlphaFoldDB" id="X1MA40"/>
<reference evidence="1" key="1">
    <citation type="journal article" date="2014" name="Front. Microbiol.">
        <title>High frequency of phylogenetically diverse reductive dehalogenase-homologous genes in deep subseafloor sedimentary metagenomes.</title>
        <authorList>
            <person name="Kawai M."/>
            <person name="Futagami T."/>
            <person name="Toyoda A."/>
            <person name="Takaki Y."/>
            <person name="Nishi S."/>
            <person name="Hori S."/>
            <person name="Arai W."/>
            <person name="Tsubouchi T."/>
            <person name="Morono Y."/>
            <person name="Uchiyama I."/>
            <person name="Ito T."/>
            <person name="Fujiyama A."/>
            <person name="Inagaki F."/>
            <person name="Takami H."/>
        </authorList>
    </citation>
    <scope>NUCLEOTIDE SEQUENCE</scope>
    <source>
        <strain evidence="1">Expedition CK06-06</strain>
    </source>
</reference>
<comment type="caution">
    <text evidence="1">The sequence shown here is derived from an EMBL/GenBank/DDBJ whole genome shotgun (WGS) entry which is preliminary data.</text>
</comment>
<protein>
    <submittedName>
        <fullName evidence="1">Uncharacterized protein</fullName>
    </submittedName>
</protein>
<organism evidence="1">
    <name type="scientific">marine sediment metagenome</name>
    <dbReference type="NCBI Taxonomy" id="412755"/>
    <lineage>
        <taxon>unclassified sequences</taxon>
        <taxon>metagenomes</taxon>
        <taxon>ecological metagenomes</taxon>
    </lineage>
</organism>
<name>X1MA40_9ZZZZ</name>
<evidence type="ECO:0000313" key="1">
    <source>
        <dbReference type="EMBL" id="GAI11555.1"/>
    </source>
</evidence>
<gene>
    <name evidence="1" type="ORF">S06H3_23878</name>
</gene>
<proteinExistence type="predicted"/>
<dbReference type="EMBL" id="BARV01013100">
    <property type="protein sequence ID" value="GAI11555.1"/>
    <property type="molecule type" value="Genomic_DNA"/>
</dbReference>
<accession>X1MA40</accession>
<sequence length="53" mass="6243">YIIAKDLGIDDRCVRRVIRALEAKNRIIVKGREMSVPNRMYLSIPNERPQDFL</sequence>